<evidence type="ECO:0000256" key="1">
    <source>
        <dbReference type="ARBA" id="ARBA00022617"/>
    </source>
</evidence>
<dbReference type="PANTHER" id="PTHR19328:SF75">
    <property type="entry name" value="ALDOSE SUGAR DEHYDROGENASE YLII"/>
    <property type="match status" value="1"/>
</dbReference>
<dbReference type="EMBL" id="JAUOPB010000001">
    <property type="protein sequence ID" value="MDO6421289.1"/>
    <property type="molecule type" value="Genomic_DNA"/>
</dbReference>
<dbReference type="Gene3D" id="2.120.10.30">
    <property type="entry name" value="TolB, C-terminal domain"/>
    <property type="match status" value="1"/>
</dbReference>
<dbReference type="InterPro" id="IPR036909">
    <property type="entry name" value="Cyt_c-like_dom_sf"/>
</dbReference>
<keyword evidence="3 4" id="KW-0408">Iron</keyword>
<evidence type="ECO:0000256" key="4">
    <source>
        <dbReference type="PROSITE-ProRule" id="PRU00433"/>
    </source>
</evidence>
<dbReference type="SUPFAM" id="SSF46626">
    <property type="entry name" value="Cytochrome c"/>
    <property type="match status" value="1"/>
</dbReference>
<feature type="chain" id="PRO_5043756767" evidence="5">
    <location>
        <begin position="37"/>
        <end position="485"/>
    </location>
</feature>
<evidence type="ECO:0000313" key="7">
    <source>
        <dbReference type="EMBL" id="MDO6421289.1"/>
    </source>
</evidence>
<evidence type="ECO:0000256" key="5">
    <source>
        <dbReference type="SAM" id="SignalP"/>
    </source>
</evidence>
<name>A0AAW7X1D4_9GAMM</name>
<dbReference type="GO" id="GO:0046872">
    <property type="term" value="F:metal ion binding"/>
    <property type="evidence" value="ECO:0007669"/>
    <property type="project" value="UniProtKB-KW"/>
</dbReference>
<feature type="signal peptide" evidence="5">
    <location>
        <begin position="1"/>
        <end position="36"/>
    </location>
</feature>
<dbReference type="Gene3D" id="1.10.760.10">
    <property type="entry name" value="Cytochrome c-like domain"/>
    <property type="match status" value="1"/>
</dbReference>
<protein>
    <submittedName>
        <fullName evidence="7">PQQ-dependent sugar dehydrogenase</fullName>
    </submittedName>
</protein>
<organism evidence="7 8">
    <name type="scientific">Saccharophagus degradans</name>
    <dbReference type="NCBI Taxonomy" id="86304"/>
    <lineage>
        <taxon>Bacteria</taxon>
        <taxon>Pseudomonadati</taxon>
        <taxon>Pseudomonadota</taxon>
        <taxon>Gammaproteobacteria</taxon>
        <taxon>Cellvibrionales</taxon>
        <taxon>Cellvibrionaceae</taxon>
        <taxon>Saccharophagus</taxon>
    </lineage>
</organism>
<dbReference type="Pfam" id="PF07995">
    <property type="entry name" value="GSDH"/>
    <property type="match status" value="1"/>
</dbReference>
<proteinExistence type="predicted"/>
<dbReference type="RefSeq" id="WP_303490634.1">
    <property type="nucleotide sequence ID" value="NZ_JAUOPB010000001.1"/>
</dbReference>
<keyword evidence="5" id="KW-0732">Signal</keyword>
<evidence type="ECO:0000313" key="8">
    <source>
        <dbReference type="Proteomes" id="UP001169760"/>
    </source>
</evidence>
<dbReference type="InterPro" id="IPR009056">
    <property type="entry name" value="Cyt_c-like_dom"/>
</dbReference>
<dbReference type="PROSITE" id="PS51007">
    <property type="entry name" value="CYTC"/>
    <property type="match status" value="1"/>
</dbReference>
<dbReference type="GO" id="GO:0009055">
    <property type="term" value="F:electron transfer activity"/>
    <property type="evidence" value="ECO:0007669"/>
    <property type="project" value="InterPro"/>
</dbReference>
<dbReference type="Proteomes" id="UP001169760">
    <property type="component" value="Unassembled WGS sequence"/>
</dbReference>
<dbReference type="InterPro" id="IPR011042">
    <property type="entry name" value="6-blade_b-propeller_TolB-like"/>
</dbReference>
<feature type="domain" description="Cytochrome c" evidence="6">
    <location>
        <begin position="34"/>
        <end position="113"/>
    </location>
</feature>
<evidence type="ECO:0000256" key="2">
    <source>
        <dbReference type="ARBA" id="ARBA00022723"/>
    </source>
</evidence>
<keyword evidence="1 4" id="KW-0349">Heme</keyword>
<dbReference type="PANTHER" id="PTHR19328">
    <property type="entry name" value="HEDGEHOG-INTERACTING PROTEIN"/>
    <property type="match status" value="1"/>
</dbReference>
<dbReference type="SUPFAM" id="SSF50952">
    <property type="entry name" value="Soluble quinoprotein glucose dehydrogenase"/>
    <property type="match status" value="1"/>
</dbReference>
<keyword evidence="2 4" id="KW-0479">Metal-binding</keyword>
<sequence length="485" mass="53323">MKARPAPKRDTHPVRRFILASTLTCLGAALSHMAYANTASGTYQQFCASCHGKNLDGGLGPSLIDDEWKHGADAASIAKSINKGIPTAGMPAWERVLDANQVRALIIYIQEEQNRAKLSKKSKASSTGGVYKSELHNFTVEKFVDLPGIIWSISTLNNNTFIATIKDGRLFTITNGKAQEITGVPKVWNHSQAGMLEVMPHPDYAKNGWIYLSYVDEISSMLSSKGMTAIVRGKIKGNKWVEEQQIFKTDESFYLSGGVHFGSRFAFKDDYLFFSIGERGRQDDAQDLSLPNGKIHRIHSDGSILKDNPFINNKNAYPTIWSYGHRNTQGLAIHPVTGDLWETEHGPRGGDEVNIINPALNYGWPVITYGMNYNGTPMDATTHKEGMEQPLHYWVPSIATGGIDFYQGDAFPKWQNSLLASGMGSQELHRVSINDKHDAVTGDEILFKGLGRVRDVLSAPDGLIYVALNPNGGAPGAIYVLKPAK</sequence>
<dbReference type="GO" id="GO:0020037">
    <property type="term" value="F:heme binding"/>
    <property type="evidence" value="ECO:0007669"/>
    <property type="project" value="InterPro"/>
</dbReference>
<dbReference type="Pfam" id="PF13442">
    <property type="entry name" value="Cytochrome_CBB3"/>
    <property type="match status" value="1"/>
</dbReference>
<evidence type="ECO:0000259" key="6">
    <source>
        <dbReference type="PROSITE" id="PS51007"/>
    </source>
</evidence>
<comment type="caution">
    <text evidence="7">The sequence shown here is derived from an EMBL/GenBank/DDBJ whole genome shotgun (WGS) entry which is preliminary data.</text>
</comment>
<evidence type="ECO:0000256" key="3">
    <source>
        <dbReference type="ARBA" id="ARBA00023004"/>
    </source>
</evidence>
<reference evidence="7" key="1">
    <citation type="submission" date="2023-07" db="EMBL/GenBank/DDBJ databases">
        <title>Genome content predicts the carbon catabolic preferences of heterotrophic bacteria.</title>
        <authorList>
            <person name="Gralka M."/>
        </authorList>
    </citation>
    <scope>NUCLEOTIDE SEQUENCE</scope>
    <source>
        <strain evidence="7">I3M17_2</strain>
    </source>
</reference>
<accession>A0AAW7X1D4</accession>
<dbReference type="AlphaFoldDB" id="A0AAW7X1D4"/>
<dbReference type="InterPro" id="IPR012938">
    <property type="entry name" value="Glc/Sorbosone_DH"/>
</dbReference>
<dbReference type="InterPro" id="IPR011041">
    <property type="entry name" value="Quinoprot_gluc/sorb_DH_b-prop"/>
</dbReference>
<gene>
    <name evidence="7" type="ORF">Q4521_02270</name>
</gene>